<dbReference type="EMBL" id="JAPUAC010000007">
    <property type="protein sequence ID" value="MCZ2654691.1"/>
    <property type="molecule type" value="Genomic_DNA"/>
</dbReference>
<sequence length="288" mass="33583">MKFVALVVVYNFDSALLKENVGSYLNYVDYLYILDNSDVSLLTANDFANEKCSLIQFGCNRGIAYALDYGCRKALIEGYSWIFTFDQDSKVSGDYINSMTSYILQLSPSQILKIGLIAPIIKLQNSSSFDEELTESTIVDVAMTSGCCMNLSVYSHMDGFREELFIDWVDNDYCYQLKRSNYLILRLNKCILFHHLGACVEYEIFGKHLLYVTHHSYIRYYYKTRNALYLSIMYFKQFPLITCKLLKSIFIDIFKILLFEKNKFKKMRFVTLGIVDYFLCRMGKCVHK</sequence>
<dbReference type="Proteomes" id="UP001075704">
    <property type="component" value="Unassembled WGS sequence"/>
</dbReference>
<gene>
    <name evidence="2" type="ORF">O1422_11025</name>
</gene>
<evidence type="ECO:0000313" key="3">
    <source>
        <dbReference type="Proteomes" id="UP001075704"/>
    </source>
</evidence>
<reference evidence="2" key="1">
    <citation type="submission" date="2022-12" db="EMBL/GenBank/DDBJ databases">
        <title>Development of a Multilocus Sequence Typing Scheme for Bacteroides fragilis Based on Whole Genome Sequencing Data and Clinical Application.</title>
        <authorList>
            <person name="Nielsen F.D."/>
            <person name="Justesen U.S."/>
        </authorList>
    </citation>
    <scope>NUCLEOTIDE SEQUENCE</scope>
    <source>
        <strain evidence="2">BF_BC_ODE_DK_2015_2</strain>
    </source>
</reference>
<dbReference type="Gene3D" id="3.90.550.10">
    <property type="entry name" value="Spore Coat Polysaccharide Biosynthesis Protein SpsA, Chain A"/>
    <property type="match status" value="1"/>
</dbReference>
<organism evidence="2 3">
    <name type="scientific">Bacteroides fragilis</name>
    <dbReference type="NCBI Taxonomy" id="817"/>
    <lineage>
        <taxon>Bacteria</taxon>
        <taxon>Pseudomonadati</taxon>
        <taxon>Bacteroidota</taxon>
        <taxon>Bacteroidia</taxon>
        <taxon>Bacteroidales</taxon>
        <taxon>Bacteroidaceae</taxon>
        <taxon>Bacteroides</taxon>
    </lineage>
</organism>
<proteinExistence type="predicted"/>
<dbReference type="EC" id="2.4.-.-" evidence="2"/>
<comment type="caution">
    <text evidence="2">The sequence shown here is derived from an EMBL/GenBank/DDBJ whole genome shotgun (WGS) entry which is preliminary data.</text>
</comment>
<keyword evidence="2" id="KW-0808">Transferase</keyword>
<dbReference type="GO" id="GO:0016757">
    <property type="term" value="F:glycosyltransferase activity"/>
    <property type="evidence" value="ECO:0007669"/>
    <property type="project" value="UniProtKB-KW"/>
</dbReference>
<dbReference type="InterPro" id="IPR029044">
    <property type="entry name" value="Nucleotide-diphossugar_trans"/>
</dbReference>
<accession>A0ABD4VTC7</accession>
<dbReference type="AlphaFoldDB" id="A0ABD4VTC7"/>
<protein>
    <submittedName>
        <fullName evidence="2">Glycosyltransferase</fullName>
        <ecNumber evidence="2">2.4.-.-</ecNumber>
    </submittedName>
</protein>
<feature type="domain" description="Glycosyltransferase 2-like" evidence="1">
    <location>
        <begin position="7"/>
        <end position="105"/>
    </location>
</feature>
<dbReference type="SUPFAM" id="SSF53448">
    <property type="entry name" value="Nucleotide-diphospho-sugar transferases"/>
    <property type="match status" value="1"/>
</dbReference>
<name>A0ABD4VTC7_BACFG</name>
<dbReference type="InterPro" id="IPR001173">
    <property type="entry name" value="Glyco_trans_2-like"/>
</dbReference>
<evidence type="ECO:0000313" key="2">
    <source>
        <dbReference type="EMBL" id="MCZ2654691.1"/>
    </source>
</evidence>
<keyword evidence="2" id="KW-0328">Glycosyltransferase</keyword>
<dbReference type="Pfam" id="PF00535">
    <property type="entry name" value="Glycos_transf_2"/>
    <property type="match status" value="1"/>
</dbReference>
<dbReference type="RefSeq" id="WP_234185059.1">
    <property type="nucleotide sequence ID" value="NZ_CP133097.1"/>
</dbReference>
<evidence type="ECO:0000259" key="1">
    <source>
        <dbReference type="Pfam" id="PF00535"/>
    </source>
</evidence>